<reference evidence="2" key="1">
    <citation type="submission" date="2022-10" db="EMBL/GenBank/DDBJ databases">
        <title>Genome assembly of Pristionchus species.</title>
        <authorList>
            <person name="Yoshida K."/>
            <person name="Sommer R.J."/>
        </authorList>
    </citation>
    <scope>NUCLEOTIDE SEQUENCE [LARGE SCALE GENOMIC DNA]</scope>
    <source>
        <strain evidence="2">RS5460</strain>
    </source>
</reference>
<comment type="caution">
    <text evidence="1">The sequence shown here is derived from an EMBL/GenBank/DDBJ whole genome shotgun (WGS) entry which is preliminary data.</text>
</comment>
<name>A0AAN5D9H6_9BILA</name>
<gene>
    <name evidence="1" type="ORF">PMAYCL1PPCAC_28697</name>
</gene>
<keyword evidence="2" id="KW-1185">Reference proteome</keyword>
<sequence length="164" mass="19593">MYCFKRAYREEWHRRPHYILLILCSEYSSTYHEYLNQELVQLDLERNDFLCWNKETGELKCATKLLLQPGQLFAHDVWPEIFVCDTSALIENGRPSVCEYHVGSKEQKSFYGSSACLRRKEKKNENREENRKRLSIQNSSDIIPERKKPFARFNSEPMIHSRNL</sequence>
<protein>
    <submittedName>
        <fullName evidence="1">Uncharacterized protein</fullName>
    </submittedName>
</protein>
<organism evidence="1 2">
    <name type="scientific">Pristionchus mayeri</name>
    <dbReference type="NCBI Taxonomy" id="1317129"/>
    <lineage>
        <taxon>Eukaryota</taxon>
        <taxon>Metazoa</taxon>
        <taxon>Ecdysozoa</taxon>
        <taxon>Nematoda</taxon>
        <taxon>Chromadorea</taxon>
        <taxon>Rhabditida</taxon>
        <taxon>Rhabditina</taxon>
        <taxon>Diplogasteromorpha</taxon>
        <taxon>Diplogasteroidea</taxon>
        <taxon>Neodiplogasteridae</taxon>
        <taxon>Pristionchus</taxon>
    </lineage>
</organism>
<evidence type="ECO:0000313" key="2">
    <source>
        <dbReference type="Proteomes" id="UP001328107"/>
    </source>
</evidence>
<dbReference type="Proteomes" id="UP001328107">
    <property type="component" value="Unassembled WGS sequence"/>
</dbReference>
<proteinExistence type="predicted"/>
<accession>A0AAN5D9H6</accession>
<dbReference type="AlphaFoldDB" id="A0AAN5D9H6"/>
<evidence type="ECO:0000313" key="1">
    <source>
        <dbReference type="EMBL" id="GMR58502.1"/>
    </source>
</evidence>
<dbReference type="EMBL" id="BTRK01000006">
    <property type="protein sequence ID" value="GMR58502.1"/>
    <property type="molecule type" value="Genomic_DNA"/>
</dbReference>